<dbReference type="Proteomes" id="UP000634136">
    <property type="component" value="Unassembled WGS sequence"/>
</dbReference>
<protein>
    <submittedName>
        <fullName evidence="1">Uncharacterized protein</fullName>
    </submittedName>
</protein>
<name>A0A834X4I7_9FABA</name>
<reference evidence="1" key="1">
    <citation type="submission" date="2020-09" db="EMBL/GenBank/DDBJ databases">
        <title>Genome-Enabled Discovery of Anthraquinone Biosynthesis in Senna tora.</title>
        <authorList>
            <person name="Kang S.-H."/>
            <person name="Pandey R.P."/>
            <person name="Lee C.-M."/>
            <person name="Sim J.-S."/>
            <person name="Jeong J.-T."/>
            <person name="Choi B.-S."/>
            <person name="Jung M."/>
            <person name="Ginzburg D."/>
            <person name="Zhao K."/>
            <person name="Won S.Y."/>
            <person name="Oh T.-J."/>
            <person name="Yu Y."/>
            <person name="Kim N.-H."/>
            <person name="Lee O.R."/>
            <person name="Lee T.-H."/>
            <person name="Bashyal P."/>
            <person name="Kim T.-S."/>
            <person name="Lee W.-H."/>
            <person name="Kawkins C."/>
            <person name="Kim C.-K."/>
            <person name="Kim J.S."/>
            <person name="Ahn B.O."/>
            <person name="Rhee S.Y."/>
            <person name="Sohng J.K."/>
        </authorList>
    </citation>
    <scope>NUCLEOTIDE SEQUENCE</scope>
    <source>
        <tissue evidence="1">Leaf</tissue>
    </source>
</reference>
<keyword evidence="2" id="KW-1185">Reference proteome</keyword>
<sequence length="65" mass="7451">MALAMMAEEDPRHRVIKWVLDRLLRYHTAVGRATPTEILIGLKNYMCTKAQQLGHGFIKPIEETS</sequence>
<evidence type="ECO:0000313" key="1">
    <source>
        <dbReference type="EMBL" id="KAF7837815.1"/>
    </source>
</evidence>
<accession>A0A834X4I7</accession>
<comment type="caution">
    <text evidence="1">The sequence shown here is derived from an EMBL/GenBank/DDBJ whole genome shotgun (WGS) entry which is preliminary data.</text>
</comment>
<organism evidence="1 2">
    <name type="scientific">Senna tora</name>
    <dbReference type="NCBI Taxonomy" id="362788"/>
    <lineage>
        <taxon>Eukaryota</taxon>
        <taxon>Viridiplantae</taxon>
        <taxon>Streptophyta</taxon>
        <taxon>Embryophyta</taxon>
        <taxon>Tracheophyta</taxon>
        <taxon>Spermatophyta</taxon>
        <taxon>Magnoliopsida</taxon>
        <taxon>eudicotyledons</taxon>
        <taxon>Gunneridae</taxon>
        <taxon>Pentapetalae</taxon>
        <taxon>rosids</taxon>
        <taxon>fabids</taxon>
        <taxon>Fabales</taxon>
        <taxon>Fabaceae</taxon>
        <taxon>Caesalpinioideae</taxon>
        <taxon>Cassia clade</taxon>
        <taxon>Senna</taxon>
    </lineage>
</organism>
<dbReference type="AlphaFoldDB" id="A0A834X4I7"/>
<gene>
    <name evidence="1" type="ORF">G2W53_006297</name>
</gene>
<proteinExistence type="predicted"/>
<dbReference type="EMBL" id="JAAIUW010000003">
    <property type="protein sequence ID" value="KAF7837815.1"/>
    <property type="molecule type" value="Genomic_DNA"/>
</dbReference>
<evidence type="ECO:0000313" key="2">
    <source>
        <dbReference type="Proteomes" id="UP000634136"/>
    </source>
</evidence>